<evidence type="ECO:0000256" key="17">
    <source>
        <dbReference type="PIRSR" id="PIRSR605478-5"/>
    </source>
</evidence>
<dbReference type="CDD" id="cd07033">
    <property type="entry name" value="TPP_PYR_DXS_TK_like"/>
    <property type="match status" value="1"/>
</dbReference>
<dbReference type="GO" id="GO:0009052">
    <property type="term" value="P:pentose-phosphate shunt, non-oxidative branch"/>
    <property type="evidence" value="ECO:0007669"/>
    <property type="project" value="UniProtKB-ARBA"/>
</dbReference>
<evidence type="ECO:0000256" key="6">
    <source>
        <dbReference type="ARBA" id="ARBA00022679"/>
    </source>
</evidence>
<evidence type="ECO:0000259" key="19">
    <source>
        <dbReference type="SMART" id="SM00861"/>
    </source>
</evidence>
<dbReference type="InterPro" id="IPR009014">
    <property type="entry name" value="Transketo_C/PFOR_II"/>
</dbReference>
<dbReference type="InterPro" id="IPR033247">
    <property type="entry name" value="Transketolase_fam"/>
</dbReference>
<keyword evidence="9 16" id="KW-0460">Magnesium</keyword>
<keyword evidence="10 15" id="KW-0786">Thiamine pyrophosphate</keyword>
<evidence type="ECO:0000256" key="3">
    <source>
        <dbReference type="ARBA" id="ARBA00007131"/>
    </source>
</evidence>
<feature type="active site" description="Proton donor" evidence="13">
    <location>
        <position position="411"/>
    </location>
</feature>
<comment type="function">
    <text evidence="18">Catalyzes the transfer of a two-carbon ketol group from a ketose donor to an aldose acceptor, via a covalent intermediate with the cofactor thiamine pyrophosphate.</text>
</comment>
<dbReference type="KEGG" id="bci:BCI_0075"/>
<dbReference type="FunFam" id="3.40.50.970:FF:000003">
    <property type="entry name" value="Transketolase"/>
    <property type="match status" value="1"/>
</dbReference>
<evidence type="ECO:0000256" key="9">
    <source>
        <dbReference type="ARBA" id="ARBA00022842"/>
    </source>
</evidence>
<keyword evidence="8 18" id="KW-0106">Calcium</keyword>
<dbReference type="EMBL" id="CP000238">
    <property type="protein sequence ID" value="ABF13896.1"/>
    <property type="molecule type" value="Genomic_DNA"/>
</dbReference>
<feature type="binding site" evidence="15">
    <location>
        <position position="156"/>
    </location>
    <ligand>
        <name>thiamine diphosphate</name>
        <dbReference type="ChEBI" id="CHEBI:58937"/>
    </ligand>
</feature>
<feature type="binding site" evidence="14">
    <location>
        <position position="473"/>
    </location>
    <ligand>
        <name>substrate</name>
    </ligand>
</feature>
<proteinExistence type="inferred from homology"/>
<evidence type="ECO:0000256" key="18">
    <source>
        <dbReference type="RuleBase" id="RU004996"/>
    </source>
</evidence>
<feature type="binding site" evidence="15">
    <location>
        <position position="185"/>
    </location>
    <ligand>
        <name>thiamine diphosphate</name>
        <dbReference type="ChEBI" id="CHEBI:58937"/>
    </ligand>
</feature>
<evidence type="ECO:0000313" key="21">
    <source>
        <dbReference type="Proteomes" id="UP000002427"/>
    </source>
</evidence>
<evidence type="ECO:0000256" key="8">
    <source>
        <dbReference type="ARBA" id="ARBA00022837"/>
    </source>
</evidence>
<feature type="binding site" evidence="16">
    <location>
        <position position="155"/>
    </location>
    <ligand>
        <name>Mg(2+)</name>
        <dbReference type="ChEBI" id="CHEBI:18420"/>
    </ligand>
</feature>
<dbReference type="RefSeq" id="WP_011520286.1">
    <property type="nucleotide sequence ID" value="NC_007984.1"/>
</dbReference>
<dbReference type="SUPFAM" id="SSF52518">
    <property type="entry name" value="Thiamin diphosphate-binding fold (THDP-binding)"/>
    <property type="match status" value="2"/>
</dbReference>
<organism evidence="20 21">
    <name type="scientific">Baumannia cicadellinicola subsp. Homalodisca coagulata</name>
    <dbReference type="NCBI Taxonomy" id="374463"/>
    <lineage>
        <taxon>Bacteria</taxon>
        <taxon>Pseudomonadati</taxon>
        <taxon>Pseudomonadota</taxon>
        <taxon>Gammaproteobacteria</taxon>
        <taxon>Candidatus Palibaumannia</taxon>
    </lineage>
</organism>
<dbReference type="InterPro" id="IPR005474">
    <property type="entry name" value="Transketolase_N"/>
</dbReference>
<dbReference type="PROSITE" id="PS00801">
    <property type="entry name" value="TRANSKETOLASE_1"/>
    <property type="match status" value="1"/>
</dbReference>
<comment type="cofactor">
    <cofactor evidence="2">
        <name>Co(2+)</name>
        <dbReference type="ChEBI" id="CHEBI:48828"/>
    </cofactor>
</comment>
<dbReference type="Pfam" id="PF22613">
    <property type="entry name" value="Transketolase_C_1"/>
    <property type="match status" value="1"/>
</dbReference>
<evidence type="ECO:0000256" key="14">
    <source>
        <dbReference type="PIRSR" id="PIRSR605478-2"/>
    </source>
</evidence>
<dbReference type="InterPro" id="IPR005475">
    <property type="entry name" value="Transketolase-like_Pyr-bd"/>
</dbReference>
<comment type="similarity">
    <text evidence="3 18">Belongs to the transketolase family.</text>
</comment>
<feature type="binding site" evidence="16">
    <location>
        <position position="185"/>
    </location>
    <ligand>
        <name>Mg(2+)</name>
        <dbReference type="ChEBI" id="CHEBI:18420"/>
    </ligand>
</feature>
<dbReference type="AlphaFoldDB" id="Q1LU11"/>
<dbReference type="GO" id="GO:0004802">
    <property type="term" value="F:transketolase activity"/>
    <property type="evidence" value="ECO:0007669"/>
    <property type="project" value="UniProtKB-UniRule"/>
</dbReference>
<dbReference type="PANTHER" id="PTHR43522">
    <property type="entry name" value="TRANSKETOLASE"/>
    <property type="match status" value="1"/>
</dbReference>
<comment type="cofactor">
    <cofactor evidence="1">
        <name>Ca(2+)</name>
        <dbReference type="ChEBI" id="CHEBI:29108"/>
    </cofactor>
</comment>
<feature type="binding site" evidence="14">
    <location>
        <position position="469"/>
    </location>
    <ligand>
        <name>substrate</name>
    </ligand>
</feature>
<dbReference type="PANTHER" id="PTHR43522:SF2">
    <property type="entry name" value="TRANSKETOLASE 1-RELATED"/>
    <property type="match status" value="1"/>
</dbReference>
<evidence type="ECO:0000256" key="1">
    <source>
        <dbReference type="ARBA" id="ARBA00001913"/>
    </source>
</evidence>
<dbReference type="InterPro" id="IPR055152">
    <property type="entry name" value="Transketolase-like_C_2"/>
</dbReference>
<evidence type="ECO:0000256" key="5">
    <source>
        <dbReference type="ARBA" id="ARBA00013152"/>
    </source>
</evidence>
<gene>
    <name evidence="20" type="primary">tktA</name>
    <name evidence="20" type="ordered locus">BCI_0075</name>
</gene>
<dbReference type="GO" id="GO:0005829">
    <property type="term" value="C:cytosol"/>
    <property type="evidence" value="ECO:0007669"/>
    <property type="project" value="TreeGrafter"/>
</dbReference>
<dbReference type="FunFam" id="3.40.50.920:FF:000003">
    <property type="entry name" value="Transketolase"/>
    <property type="match status" value="1"/>
</dbReference>
<dbReference type="CDD" id="cd02012">
    <property type="entry name" value="TPP_TK"/>
    <property type="match status" value="1"/>
</dbReference>
<dbReference type="InterPro" id="IPR029061">
    <property type="entry name" value="THDP-binding"/>
</dbReference>
<dbReference type="Pfam" id="PF00456">
    <property type="entry name" value="Transketolase_N"/>
    <property type="match status" value="1"/>
</dbReference>
<dbReference type="NCBIfam" id="TIGR00232">
    <property type="entry name" value="tktlase_bact"/>
    <property type="match status" value="1"/>
</dbReference>
<feature type="binding site" evidence="14">
    <location>
        <position position="461"/>
    </location>
    <ligand>
        <name>substrate</name>
    </ligand>
</feature>
<dbReference type="InterPro" id="IPR005478">
    <property type="entry name" value="Transketolase_bac-like"/>
</dbReference>
<dbReference type="HOGENOM" id="CLU_009227_0_0_6"/>
<feature type="binding site" evidence="15">
    <location>
        <position position="66"/>
    </location>
    <ligand>
        <name>thiamine diphosphate</name>
        <dbReference type="ChEBI" id="CHEBI:58937"/>
    </ligand>
</feature>
<evidence type="ECO:0000256" key="2">
    <source>
        <dbReference type="ARBA" id="ARBA00001941"/>
    </source>
</evidence>
<evidence type="ECO:0000256" key="12">
    <source>
        <dbReference type="NCBIfam" id="TIGR00232"/>
    </source>
</evidence>
<feature type="binding site" evidence="15">
    <location>
        <position position="437"/>
    </location>
    <ligand>
        <name>thiamine diphosphate</name>
        <dbReference type="ChEBI" id="CHEBI:58937"/>
    </ligand>
</feature>
<dbReference type="SUPFAM" id="SSF52922">
    <property type="entry name" value="TK C-terminal domain-like"/>
    <property type="match status" value="1"/>
</dbReference>
<name>Q1LU11_BAUCH</name>
<comment type="cofactor">
    <cofactor evidence="15">
        <name>thiamine diphosphate</name>
        <dbReference type="ChEBI" id="CHEBI:58937"/>
    </cofactor>
    <text evidence="15">Binds 1 thiamine pyrophosphate per subunit. During the reaction, the substrate forms a covalent intermediate with the cofactor.</text>
</comment>
<feature type="binding site" evidence="14">
    <location>
        <position position="385"/>
    </location>
    <ligand>
        <name>substrate</name>
    </ligand>
</feature>
<evidence type="ECO:0000256" key="16">
    <source>
        <dbReference type="PIRSR" id="PIRSR605478-4"/>
    </source>
</evidence>
<evidence type="ECO:0000256" key="4">
    <source>
        <dbReference type="ARBA" id="ARBA00011738"/>
    </source>
</evidence>
<feature type="binding site" evidence="15">
    <location>
        <begin position="114"/>
        <end position="116"/>
    </location>
    <ligand>
        <name>thiamine diphosphate</name>
        <dbReference type="ChEBI" id="CHEBI:58937"/>
    </ligand>
</feature>
<dbReference type="Pfam" id="PF02779">
    <property type="entry name" value="Transket_pyr"/>
    <property type="match status" value="1"/>
</dbReference>
<dbReference type="GO" id="GO:0046872">
    <property type="term" value="F:metal ion binding"/>
    <property type="evidence" value="ECO:0007669"/>
    <property type="project" value="UniProtKB-KW"/>
</dbReference>
<protein>
    <recommendedName>
        <fullName evidence="5 12">Transketolase</fullName>
        <ecNumber evidence="5 12">2.2.1.1</ecNumber>
    </recommendedName>
</protein>
<keyword evidence="6 18" id="KW-0808">Transferase</keyword>
<reference evidence="20 21" key="1">
    <citation type="journal article" date="2006" name="PLoS Biol.">
        <title>Metabolic complementarity and genomics of the dual bacterial symbiosis of sharpshooters.</title>
        <authorList>
            <person name="Wu D."/>
            <person name="Daugherty S.C."/>
            <person name="Van Aken S.E."/>
            <person name="Pai G.H."/>
            <person name="Watkins K.L."/>
            <person name="Khouri H."/>
            <person name="Tallon L.J."/>
            <person name="Zaborsky J.M."/>
            <person name="Dunbar H.E."/>
            <person name="Tran P.L."/>
            <person name="Moran N.A."/>
            <person name="Eisen J.A."/>
        </authorList>
    </citation>
    <scope>NUCLEOTIDE SEQUENCE [LARGE SCALE GENOMIC DNA]</scope>
    <source>
        <strain evidence="20">Hc</strain>
    </source>
</reference>
<feature type="site" description="Important for catalytic activity" evidence="17">
    <location>
        <position position="26"/>
    </location>
</feature>
<feature type="binding site" evidence="14">
    <location>
        <position position="520"/>
    </location>
    <ligand>
        <name>substrate</name>
    </ligand>
</feature>
<comment type="cofactor">
    <cofactor evidence="18">
        <name>Mg(2+)</name>
        <dbReference type="ChEBI" id="CHEBI:18420"/>
    </cofactor>
    <cofactor evidence="18">
        <name>Ca(2+)</name>
        <dbReference type="ChEBI" id="CHEBI:29108"/>
    </cofactor>
    <cofactor evidence="18">
        <name>Mn(2+)</name>
        <dbReference type="ChEBI" id="CHEBI:29035"/>
    </cofactor>
    <cofactor evidence="18">
        <name>Co(2+)</name>
        <dbReference type="ChEBI" id="CHEBI:48828"/>
    </cofactor>
    <text evidence="18">Binds 1 Mg(2+) ion per subunit. Can also utilize other divalent metal cations, such as Ca(2+), Mn(2+) and Co(2+).</text>
</comment>
<evidence type="ECO:0000313" key="20">
    <source>
        <dbReference type="EMBL" id="ABF13896.1"/>
    </source>
</evidence>
<feature type="binding site" evidence="16">
    <location>
        <position position="187"/>
    </location>
    <ligand>
        <name>Mg(2+)</name>
        <dbReference type="ChEBI" id="CHEBI:18420"/>
    </ligand>
</feature>
<dbReference type="Proteomes" id="UP000002427">
    <property type="component" value="Chromosome"/>
</dbReference>
<dbReference type="PROSITE" id="PS00802">
    <property type="entry name" value="TRANSKETOLASE_2"/>
    <property type="match status" value="1"/>
</dbReference>
<feature type="domain" description="Transketolase-like pyrimidine-binding" evidence="19">
    <location>
        <begin position="355"/>
        <end position="526"/>
    </location>
</feature>
<dbReference type="Gene3D" id="3.40.50.970">
    <property type="match status" value="2"/>
</dbReference>
<feature type="binding site" evidence="15">
    <location>
        <position position="261"/>
    </location>
    <ligand>
        <name>thiamine diphosphate</name>
        <dbReference type="ChEBI" id="CHEBI:58937"/>
    </ligand>
</feature>
<dbReference type="EC" id="2.2.1.1" evidence="5 12"/>
<comment type="subunit">
    <text evidence="4 18">Homodimer.</text>
</comment>
<feature type="binding site" evidence="14">
    <location>
        <position position="261"/>
    </location>
    <ligand>
        <name>substrate</name>
    </ligand>
</feature>
<dbReference type="OrthoDB" id="8732661at2"/>
<evidence type="ECO:0000256" key="11">
    <source>
        <dbReference type="ARBA" id="ARBA00049473"/>
    </source>
</evidence>
<dbReference type="SMART" id="SM00861">
    <property type="entry name" value="Transket_pyr"/>
    <property type="match status" value="1"/>
</dbReference>
<sequence>MISRKAFANAIRFLSIDAIQKANSGHPGAPMGMADIAEVLWRDYMNHNPTNPNWFNRDRFVLSNGHSSMLLYSILHLTGYNLSLKEIENFRQLDSKTPGHPEYGYTDGVEISTGPLGQGFANAVGLAISERTLAAQFNRPKHEIINHYTYVFLGDGCMMEGISHEAGSLAGIMKLGKLIAFYDDNGISIDGNIKGWFCDNTATRFEAYGWHVISNVDGHDSNAIKASIESARAVINKPSLLICKTIIAFGAPNKAGHHSTHGAPLGEQEITLTRKALNWHEPPFIIPSDIYDGWNAKEAGQQKERTWNNKLSLYQKAYPELAKELKRRMTGHLPEKWWVESKKIIEELQNKPKKIASRKASQKVLEAFGPILPELIGGSADLSPSNLTLWSRSISIVEHLAGNYIHYGVREFGMTAISNGIAHHGGFLPYTATFLIFAEYARNAVRMAAMMKTRHIMVYTHDSIGLGEDGPTHQPVEQLASLRITPNMSTWRPCDQVETAVAWKQAIERNDGPTALILSRQDLVQQERSAQQLANIARGGYILKNCVGLPELIIIATGSEVELAVTAYQRLTYEGRQVRIVSMPSTDIFDQQDKEYRELVLPATVTARIAIEASIADYWYKYVGLDGIIIGMTTFGKSAPAEELFNIFGFTIDNLLSKAHILLTR</sequence>
<keyword evidence="7 16" id="KW-0479">Metal-binding</keyword>
<dbReference type="InterPro" id="IPR020826">
    <property type="entry name" value="Transketolase_BS"/>
</dbReference>
<dbReference type="Gene3D" id="3.40.50.920">
    <property type="match status" value="1"/>
</dbReference>
<evidence type="ECO:0000256" key="15">
    <source>
        <dbReference type="PIRSR" id="PIRSR605478-3"/>
    </source>
</evidence>
<dbReference type="InterPro" id="IPR049557">
    <property type="entry name" value="Transketolase_CS"/>
</dbReference>
<feature type="site" description="Important for catalytic activity" evidence="17">
    <location>
        <position position="261"/>
    </location>
</feature>
<dbReference type="STRING" id="374463.BCI_0075"/>
<comment type="cofactor">
    <cofactor evidence="16">
        <name>Mg(2+)</name>
        <dbReference type="ChEBI" id="CHEBI:18420"/>
    </cofactor>
    <text evidence="16">Binds 1 Mg(2+) ion per subunit. Can also utilize other divalent metal cations, such as Ca(2+), Mn(2+) and Co(2+).</text>
</comment>
<evidence type="ECO:0000256" key="10">
    <source>
        <dbReference type="ARBA" id="ARBA00023052"/>
    </source>
</evidence>
<feature type="binding site" evidence="14">
    <location>
        <position position="26"/>
    </location>
    <ligand>
        <name>substrate</name>
    </ligand>
</feature>
<feature type="binding site" evidence="14">
    <location>
        <position position="358"/>
    </location>
    <ligand>
        <name>substrate</name>
    </ligand>
</feature>
<keyword evidence="21" id="KW-1185">Reference proteome</keyword>
<comment type="catalytic activity">
    <reaction evidence="11 18">
        <text>D-sedoheptulose 7-phosphate + D-glyceraldehyde 3-phosphate = aldehydo-D-ribose 5-phosphate + D-xylulose 5-phosphate</text>
        <dbReference type="Rhea" id="RHEA:10508"/>
        <dbReference type="ChEBI" id="CHEBI:57483"/>
        <dbReference type="ChEBI" id="CHEBI:57737"/>
        <dbReference type="ChEBI" id="CHEBI:58273"/>
        <dbReference type="ChEBI" id="CHEBI:59776"/>
        <dbReference type="EC" id="2.2.1.1"/>
    </reaction>
</comment>
<evidence type="ECO:0000256" key="13">
    <source>
        <dbReference type="PIRSR" id="PIRSR605478-1"/>
    </source>
</evidence>
<evidence type="ECO:0000256" key="7">
    <source>
        <dbReference type="ARBA" id="ARBA00022723"/>
    </source>
</evidence>
<dbReference type="FunFam" id="3.40.50.970:FF:000004">
    <property type="entry name" value="Transketolase"/>
    <property type="match status" value="1"/>
</dbReference>
<accession>Q1LU11</accession>